<gene>
    <name evidence="1" type="ORF">F4821DRAFT_221516</name>
</gene>
<accession>A0ACC0DMU1</accession>
<sequence length="922" mass="102531">MEPPRGILHKTTVESTTLRHGSFHTTTLAGSKRPHTDDNGSRHQPSTAERAVQFQRASTIGKEPPELSASTIEAVDPDSAARTSEYSQRLAIPATPTSTVDRSLSLSFPRYGLSEPLVNNLKALGIKDIYPWQKQCLLGPGLLNGTRNLVYTAPTGGGKSLVADILMLKRVLEDSDSKALLVLPYVALVQEKVRWLRNIVHGLKRQQSNQDTPKKEESSLWQRRADEDSVRVIGFFGGGKVRATWSDFDIGVCTFEKANTLINAAINECTITNLRSVVLDELHMVDDDHRGYLMELIATKLLSLEHEVQIVGMSATLQNIDLLSRWLNAHTYCTFYRPVPIEEHLVHEGKIYPASSTSGLLKTASQLASDSNASQPQTQPVRIVHPSPHKELKDPVLNAVVALATETAKSDFGALVFCNSRRGCEFNARLISRALRNTCSLDPTMLEKRLDLLADLRSLSTGLDPTLAETIPSGVAFHHAGLTTEERDLIANAYDNGVLKVLTATCSLAAGINLPARRVILHNARMGRDLIGPSMLRQMRGRAGRKGKDEIGETYLCCRKDDLKDVIELMHAELPQISSGLTTDKHRIQRALLEIIAIRLANSRDTVLDYIQRTLLHLSATSDNIETHVESSLRDLAEMGFIQSESDNYAATQLGKAVVASSLEPEDGAFVHREMQRALRAFVMDGEMHVLYMFTPVQDLSVVINWQVFRSEMERLDDSGLRVMTFLGLKPTQVNKMAQGGNLKETTPAEQEISRIYRRFYLALQLRDICNEMPIHLISRKYDVPRGAVQTLAQTCQGFAAGMIKFCEQMNWGAMAAILDHFSDRLNAGAKSDLLALAKVTFIKSRTARVFYENGFKTVAAIANADPKELVPILMQAQPSKVRLKSKDEQKYEEKLLAKAKVIADSANKLWQMEMMQQVYEE</sequence>
<name>A0ACC0DMU1_9PEZI</name>
<keyword evidence="1" id="KW-0378">Hydrolase</keyword>
<keyword evidence="2" id="KW-1185">Reference proteome</keyword>
<evidence type="ECO:0000313" key="2">
    <source>
        <dbReference type="Proteomes" id="UP001497680"/>
    </source>
</evidence>
<dbReference type="EMBL" id="MU394280">
    <property type="protein sequence ID" value="KAI6093815.1"/>
    <property type="molecule type" value="Genomic_DNA"/>
</dbReference>
<evidence type="ECO:0000313" key="1">
    <source>
        <dbReference type="EMBL" id="KAI6093815.1"/>
    </source>
</evidence>
<proteinExistence type="predicted"/>
<dbReference type="Proteomes" id="UP001497680">
    <property type="component" value="Unassembled WGS sequence"/>
</dbReference>
<protein>
    <submittedName>
        <fullName evidence="1">P-loop containing nucleoside triphosphate hydrolase protein</fullName>
    </submittedName>
</protein>
<comment type="caution">
    <text evidence="1">The sequence shown here is derived from an EMBL/GenBank/DDBJ whole genome shotgun (WGS) entry which is preliminary data.</text>
</comment>
<organism evidence="1 2">
    <name type="scientific">Hypoxylon rubiginosum</name>
    <dbReference type="NCBI Taxonomy" id="110542"/>
    <lineage>
        <taxon>Eukaryota</taxon>
        <taxon>Fungi</taxon>
        <taxon>Dikarya</taxon>
        <taxon>Ascomycota</taxon>
        <taxon>Pezizomycotina</taxon>
        <taxon>Sordariomycetes</taxon>
        <taxon>Xylariomycetidae</taxon>
        <taxon>Xylariales</taxon>
        <taxon>Hypoxylaceae</taxon>
        <taxon>Hypoxylon</taxon>
    </lineage>
</organism>
<reference evidence="1 2" key="1">
    <citation type="journal article" date="2022" name="New Phytol.">
        <title>Ecological generalism drives hyperdiversity of secondary metabolite gene clusters in xylarialean endophytes.</title>
        <authorList>
            <person name="Franco M.E.E."/>
            <person name="Wisecaver J.H."/>
            <person name="Arnold A.E."/>
            <person name="Ju Y.M."/>
            <person name="Slot J.C."/>
            <person name="Ahrendt S."/>
            <person name="Moore L.P."/>
            <person name="Eastman K.E."/>
            <person name="Scott K."/>
            <person name="Konkel Z."/>
            <person name="Mondo S.J."/>
            <person name="Kuo A."/>
            <person name="Hayes R.D."/>
            <person name="Haridas S."/>
            <person name="Andreopoulos B."/>
            <person name="Riley R."/>
            <person name="LaButti K."/>
            <person name="Pangilinan J."/>
            <person name="Lipzen A."/>
            <person name="Amirebrahimi M."/>
            <person name="Yan J."/>
            <person name="Adam C."/>
            <person name="Keymanesh K."/>
            <person name="Ng V."/>
            <person name="Louie K."/>
            <person name="Northen T."/>
            <person name="Drula E."/>
            <person name="Henrissat B."/>
            <person name="Hsieh H.M."/>
            <person name="Youens-Clark K."/>
            <person name="Lutzoni F."/>
            <person name="Miadlikowska J."/>
            <person name="Eastwood D.C."/>
            <person name="Hamelin R.C."/>
            <person name="Grigoriev I.V."/>
            <person name="U'Ren J.M."/>
        </authorList>
    </citation>
    <scope>NUCLEOTIDE SEQUENCE [LARGE SCALE GENOMIC DNA]</scope>
    <source>
        <strain evidence="1 2">ER1909</strain>
    </source>
</reference>